<dbReference type="eggNOG" id="COG0518">
    <property type="taxonomic scope" value="Bacteria"/>
</dbReference>
<dbReference type="KEGG" id="nlc:EBAPG3_012750"/>
<proteinExistence type="predicted"/>
<dbReference type="PANTHER" id="PTHR42695">
    <property type="entry name" value="GLUTAMINE AMIDOTRANSFERASE YLR126C-RELATED"/>
    <property type="match status" value="1"/>
</dbReference>
<dbReference type="InterPro" id="IPR029062">
    <property type="entry name" value="Class_I_gatase-like"/>
</dbReference>
<keyword evidence="3" id="KW-1185">Reference proteome</keyword>
<dbReference type="GO" id="GO:0005829">
    <property type="term" value="C:cytosol"/>
    <property type="evidence" value="ECO:0007669"/>
    <property type="project" value="TreeGrafter"/>
</dbReference>
<dbReference type="AlphaFoldDB" id="A0A1W6SS15"/>
<dbReference type="RefSeq" id="WP_040852027.1">
    <property type="nucleotide sequence ID" value="NZ_CP021106.3"/>
</dbReference>
<dbReference type="InterPro" id="IPR044992">
    <property type="entry name" value="ChyE-like"/>
</dbReference>
<dbReference type="GO" id="GO:0016740">
    <property type="term" value="F:transferase activity"/>
    <property type="evidence" value="ECO:0007669"/>
    <property type="project" value="UniProtKB-KW"/>
</dbReference>
<organism evidence="2 3">
    <name type="scientific">Nitrosospira lacus</name>
    <dbReference type="NCBI Taxonomy" id="1288494"/>
    <lineage>
        <taxon>Bacteria</taxon>
        <taxon>Pseudomonadati</taxon>
        <taxon>Pseudomonadota</taxon>
        <taxon>Betaproteobacteria</taxon>
        <taxon>Nitrosomonadales</taxon>
        <taxon>Nitrosomonadaceae</taxon>
        <taxon>Nitrosospira</taxon>
    </lineage>
</organism>
<evidence type="ECO:0000259" key="1">
    <source>
        <dbReference type="Pfam" id="PF00117"/>
    </source>
</evidence>
<feature type="domain" description="Glutamine amidotransferase" evidence="1">
    <location>
        <begin position="32"/>
        <end position="177"/>
    </location>
</feature>
<dbReference type="CDD" id="cd01741">
    <property type="entry name" value="GATase1_1"/>
    <property type="match status" value="1"/>
</dbReference>
<keyword evidence="2" id="KW-0808">Transferase</keyword>
<dbReference type="PANTHER" id="PTHR42695:SF5">
    <property type="entry name" value="GLUTAMINE AMIDOTRANSFERASE YLR126C-RELATED"/>
    <property type="match status" value="1"/>
</dbReference>
<gene>
    <name evidence="2" type="ORF">EBAPG3_012750</name>
</gene>
<accession>A0A1W6SS15</accession>
<keyword evidence="2" id="KW-0315">Glutamine amidotransferase</keyword>
<dbReference type="Pfam" id="PF00117">
    <property type="entry name" value="GATase"/>
    <property type="match status" value="1"/>
</dbReference>
<protein>
    <submittedName>
        <fullName evidence="2">Glutamine amidotransferase</fullName>
    </submittedName>
</protein>
<dbReference type="InterPro" id="IPR017926">
    <property type="entry name" value="GATASE"/>
</dbReference>
<name>A0A1W6SS15_9PROT</name>
<dbReference type="Gene3D" id="3.40.50.880">
    <property type="match status" value="1"/>
</dbReference>
<dbReference type="OrthoDB" id="9813383at2"/>
<dbReference type="EMBL" id="CP021106">
    <property type="protein sequence ID" value="ARO88569.1"/>
    <property type="molecule type" value="Genomic_DNA"/>
</dbReference>
<dbReference type="Proteomes" id="UP000012179">
    <property type="component" value="Chromosome"/>
</dbReference>
<evidence type="ECO:0000313" key="2">
    <source>
        <dbReference type="EMBL" id="ARO88569.1"/>
    </source>
</evidence>
<sequence>MNPVAIFRQFPTEGPGYFTTFLDSHSIPWRLVKIDANEKLPVSAGQFSGLVFMGGPMSVNDDLPWIAPVLALIRQAVANDIPVLGHCLGGQLMSKALGGTVSKSPVKEIGWGEVRVADNAVAREWFGETSRFESFHWHGETFTLPDGATRLLSSPYCKNQAFTLNMHLGMQCHVEMTEDMVKTWCQAGTDEIAGSSGPAVQSAADMQTDLVDRVSALNQIAHHLYGKWISGLP</sequence>
<dbReference type="SUPFAM" id="SSF52317">
    <property type="entry name" value="Class I glutamine amidotransferase-like"/>
    <property type="match status" value="1"/>
</dbReference>
<evidence type="ECO:0000313" key="3">
    <source>
        <dbReference type="Proteomes" id="UP000012179"/>
    </source>
</evidence>
<reference evidence="2 3" key="1">
    <citation type="journal article" date="2015" name="Int. J. Syst. Evol. Microbiol.">
        <title>Nitrosospira lacus sp. nov., a psychrotolerant, ammonia-oxidizing bacterium from sandy lake sediment.</title>
        <authorList>
            <person name="Urakawa H."/>
            <person name="Garcia J.C."/>
            <person name="Nielsen J.L."/>
            <person name="Le V.Q."/>
            <person name="Kozlowski J.A."/>
            <person name="Stein L.Y."/>
            <person name="Lim C.K."/>
            <person name="Pommerening-Roser A."/>
            <person name="Martens-Habbena W."/>
            <person name="Stahl D.A."/>
            <person name="Klotz M.G."/>
        </authorList>
    </citation>
    <scope>NUCLEOTIDE SEQUENCE [LARGE SCALE GENOMIC DNA]</scope>
    <source>
        <strain evidence="2 3">APG3</strain>
    </source>
</reference>
<dbReference type="PROSITE" id="PS51273">
    <property type="entry name" value="GATASE_TYPE_1"/>
    <property type="match status" value="1"/>
</dbReference>